<dbReference type="InterPro" id="IPR010502">
    <property type="entry name" value="Carb-bd_dom_fam9"/>
</dbReference>
<evidence type="ECO:0000313" key="4">
    <source>
        <dbReference type="Proteomes" id="UP000184225"/>
    </source>
</evidence>
<gene>
    <name evidence="3" type="ORF">SAMN04488096_103136</name>
</gene>
<dbReference type="GO" id="GO:0004553">
    <property type="term" value="F:hydrolase activity, hydrolyzing O-glycosyl compounds"/>
    <property type="evidence" value="ECO:0007669"/>
    <property type="project" value="InterPro"/>
</dbReference>
<dbReference type="Proteomes" id="UP000184225">
    <property type="component" value="Unassembled WGS sequence"/>
</dbReference>
<feature type="domain" description="Carbohydrate-binding" evidence="2">
    <location>
        <begin position="66"/>
        <end position="271"/>
    </location>
</feature>
<feature type="region of interest" description="Disordered" evidence="1">
    <location>
        <begin position="21"/>
        <end position="60"/>
    </location>
</feature>
<evidence type="ECO:0000256" key="1">
    <source>
        <dbReference type="SAM" id="MobiDB-lite"/>
    </source>
</evidence>
<reference evidence="3 4" key="1">
    <citation type="submission" date="2016-11" db="EMBL/GenBank/DDBJ databases">
        <authorList>
            <person name="Jaros S."/>
            <person name="Januszkiewicz K."/>
            <person name="Wedrychowicz H."/>
        </authorList>
    </citation>
    <scope>NUCLEOTIDE SEQUENCE [LARGE SCALE GENOMIC DNA]</scope>
    <source>
        <strain evidence="3 4">DSM 21425</strain>
    </source>
</reference>
<dbReference type="OrthoDB" id="9786766at2"/>
<sequence>MKKILYSAVLVSLLFACKQEEKQETTSEKPKQEEVYEVKEVTSETKQEKENHQLRSVSKAQSAPAIDGVANDTVWQNLEWYQLDQNWVGDDYTKEDFQGKYKLTWNEEAIYLLVEIQDDILIDQYKDPFKTWWDDDCVEVFIDEDNSGGEHQYGHNAFAYHVALDGNVVDFGPDKEPHLYNDHVKSAHKTEGNTTVWELKVKIYPDTYQDENNSVEPVKLSAGKNVGFALAYCDNDSSKERENFFGSVYVPGVDKNQGWKDANIFGTLHLEE</sequence>
<accession>A0A1M6CSH0</accession>
<dbReference type="SUPFAM" id="SSF49344">
    <property type="entry name" value="CBD9-like"/>
    <property type="match status" value="1"/>
</dbReference>
<keyword evidence="4" id="KW-1185">Reference proteome</keyword>
<dbReference type="EMBL" id="FQYY01000003">
    <property type="protein sequence ID" value="SHI63920.1"/>
    <property type="molecule type" value="Genomic_DNA"/>
</dbReference>
<feature type="compositionally biased region" description="Basic and acidic residues" evidence="1">
    <location>
        <begin position="21"/>
        <end position="53"/>
    </location>
</feature>
<dbReference type="STRING" id="579105.SAMN04488096_103136"/>
<name>A0A1M6CSH0_9FLAO</name>
<dbReference type="Pfam" id="PF06452">
    <property type="entry name" value="CBM9_1"/>
    <property type="match status" value="1"/>
</dbReference>
<dbReference type="GO" id="GO:0016052">
    <property type="term" value="P:carbohydrate catabolic process"/>
    <property type="evidence" value="ECO:0007669"/>
    <property type="project" value="InterPro"/>
</dbReference>
<proteinExistence type="predicted"/>
<dbReference type="PROSITE" id="PS51257">
    <property type="entry name" value="PROKAR_LIPOPROTEIN"/>
    <property type="match status" value="1"/>
</dbReference>
<evidence type="ECO:0000313" key="3">
    <source>
        <dbReference type="EMBL" id="SHI63920.1"/>
    </source>
</evidence>
<organism evidence="3 4">
    <name type="scientific">Mesonia phycicola</name>
    <dbReference type="NCBI Taxonomy" id="579105"/>
    <lineage>
        <taxon>Bacteria</taxon>
        <taxon>Pseudomonadati</taxon>
        <taxon>Bacteroidota</taxon>
        <taxon>Flavobacteriia</taxon>
        <taxon>Flavobacteriales</taxon>
        <taxon>Flavobacteriaceae</taxon>
        <taxon>Mesonia</taxon>
    </lineage>
</organism>
<dbReference type="AlphaFoldDB" id="A0A1M6CSH0"/>
<evidence type="ECO:0000259" key="2">
    <source>
        <dbReference type="Pfam" id="PF06452"/>
    </source>
</evidence>
<protein>
    <submittedName>
        <fullName evidence="3">Carbohydrate family 9 binding domain-like</fullName>
    </submittedName>
</protein>
<dbReference type="CDD" id="cd00241">
    <property type="entry name" value="DOMON_like"/>
    <property type="match status" value="1"/>
</dbReference>
<dbReference type="GO" id="GO:0030246">
    <property type="term" value="F:carbohydrate binding"/>
    <property type="evidence" value="ECO:0007669"/>
    <property type="project" value="InterPro"/>
</dbReference>
<dbReference type="RefSeq" id="WP_084112818.1">
    <property type="nucleotide sequence ID" value="NZ_FQYY01000003.1"/>
</dbReference>
<dbReference type="Gene3D" id="2.60.40.1190">
    <property type="match status" value="1"/>
</dbReference>